<dbReference type="AlphaFoldDB" id="A0A9Q3C499"/>
<gene>
    <name evidence="2" type="ORF">O181_015620</name>
</gene>
<organism evidence="2 3">
    <name type="scientific">Austropuccinia psidii MF-1</name>
    <dbReference type="NCBI Taxonomy" id="1389203"/>
    <lineage>
        <taxon>Eukaryota</taxon>
        <taxon>Fungi</taxon>
        <taxon>Dikarya</taxon>
        <taxon>Basidiomycota</taxon>
        <taxon>Pucciniomycotina</taxon>
        <taxon>Pucciniomycetes</taxon>
        <taxon>Pucciniales</taxon>
        <taxon>Sphaerophragmiaceae</taxon>
        <taxon>Austropuccinia</taxon>
    </lineage>
</organism>
<accession>A0A9Q3C499</accession>
<dbReference type="OrthoDB" id="5582182at2759"/>
<evidence type="ECO:0000313" key="2">
    <source>
        <dbReference type="EMBL" id="MBW0475905.1"/>
    </source>
</evidence>
<dbReference type="Proteomes" id="UP000765509">
    <property type="component" value="Unassembled WGS sequence"/>
</dbReference>
<name>A0A9Q3C499_9BASI</name>
<protein>
    <submittedName>
        <fullName evidence="2">Uncharacterized protein</fullName>
    </submittedName>
</protein>
<comment type="caution">
    <text evidence="2">The sequence shown here is derived from an EMBL/GenBank/DDBJ whole genome shotgun (WGS) entry which is preliminary data.</text>
</comment>
<evidence type="ECO:0000256" key="1">
    <source>
        <dbReference type="SAM" id="MobiDB-lite"/>
    </source>
</evidence>
<sequence>MASKPGDFDSLQELMDITLELDTNHHGRKKEKGSPQEKKPPSTGSSSFRPHQDSSSKKPCQKNKKGNNFQVSKDNPHAALLNK</sequence>
<dbReference type="EMBL" id="AVOT02004275">
    <property type="protein sequence ID" value="MBW0475905.1"/>
    <property type="molecule type" value="Genomic_DNA"/>
</dbReference>
<feature type="region of interest" description="Disordered" evidence="1">
    <location>
        <begin position="1"/>
        <end position="83"/>
    </location>
</feature>
<proteinExistence type="predicted"/>
<reference evidence="2" key="1">
    <citation type="submission" date="2021-03" db="EMBL/GenBank/DDBJ databases">
        <title>Draft genome sequence of rust myrtle Austropuccinia psidii MF-1, a brazilian biotype.</title>
        <authorList>
            <person name="Quecine M.C."/>
            <person name="Pachon D.M.R."/>
            <person name="Bonatelli M.L."/>
            <person name="Correr F.H."/>
            <person name="Franceschini L.M."/>
            <person name="Leite T.F."/>
            <person name="Margarido G.R.A."/>
            <person name="Almeida C.A."/>
            <person name="Ferrarezi J.A."/>
            <person name="Labate C.A."/>
        </authorList>
    </citation>
    <scope>NUCLEOTIDE SEQUENCE</scope>
    <source>
        <strain evidence="2">MF-1</strain>
    </source>
</reference>
<evidence type="ECO:0000313" key="3">
    <source>
        <dbReference type="Proteomes" id="UP000765509"/>
    </source>
</evidence>
<keyword evidence="3" id="KW-1185">Reference proteome</keyword>